<protein>
    <submittedName>
        <fullName evidence="3">Terminase large subunit</fullName>
    </submittedName>
</protein>
<dbReference type="PANTHER" id="PTHR41287:SF1">
    <property type="entry name" value="PROTEIN YMFN"/>
    <property type="match status" value="1"/>
</dbReference>
<accession>A0ABW4N6K7</accession>
<dbReference type="InterPro" id="IPR046462">
    <property type="entry name" value="TerL_nuclease"/>
</dbReference>
<name>A0ABW4N6K7_9CAUL</name>
<dbReference type="InterPro" id="IPR005021">
    <property type="entry name" value="Terminase_largesu-like"/>
</dbReference>
<evidence type="ECO:0000259" key="2">
    <source>
        <dbReference type="Pfam" id="PF20441"/>
    </source>
</evidence>
<dbReference type="PANTHER" id="PTHR41287">
    <property type="match status" value="1"/>
</dbReference>
<evidence type="ECO:0000313" key="4">
    <source>
        <dbReference type="Proteomes" id="UP001597237"/>
    </source>
</evidence>
<organism evidence="3 4">
    <name type="scientific">Phenylobacterium terrae</name>
    <dbReference type="NCBI Taxonomy" id="2665495"/>
    <lineage>
        <taxon>Bacteria</taxon>
        <taxon>Pseudomonadati</taxon>
        <taxon>Pseudomonadota</taxon>
        <taxon>Alphaproteobacteria</taxon>
        <taxon>Caulobacterales</taxon>
        <taxon>Caulobacteraceae</taxon>
        <taxon>Phenylobacterium</taxon>
    </lineage>
</organism>
<feature type="domain" description="Terminase large subunit-like endonuclease" evidence="2">
    <location>
        <begin position="235"/>
        <end position="523"/>
    </location>
</feature>
<dbReference type="InterPro" id="IPR027417">
    <property type="entry name" value="P-loop_NTPase"/>
</dbReference>
<dbReference type="Pfam" id="PF20441">
    <property type="entry name" value="TerL_nuclease"/>
    <property type="match status" value="1"/>
</dbReference>
<dbReference type="EMBL" id="JBHUEY010000012">
    <property type="protein sequence ID" value="MFD1785787.1"/>
    <property type="molecule type" value="Genomic_DNA"/>
</dbReference>
<reference evidence="4" key="1">
    <citation type="journal article" date="2019" name="Int. J. Syst. Evol. Microbiol.">
        <title>The Global Catalogue of Microorganisms (GCM) 10K type strain sequencing project: providing services to taxonomists for standard genome sequencing and annotation.</title>
        <authorList>
            <consortium name="The Broad Institute Genomics Platform"/>
            <consortium name="The Broad Institute Genome Sequencing Center for Infectious Disease"/>
            <person name="Wu L."/>
            <person name="Ma J."/>
        </authorList>
    </citation>
    <scope>NUCLEOTIDE SEQUENCE [LARGE SCALE GENOMIC DNA]</scope>
    <source>
        <strain evidence="4">DFY28</strain>
    </source>
</reference>
<dbReference type="RefSeq" id="WP_377283366.1">
    <property type="nucleotide sequence ID" value="NZ_JBHRSI010000009.1"/>
</dbReference>
<feature type="domain" description="Terminase large subunit-like ATPase" evidence="1">
    <location>
        <begin position="60"/>
        <end position="220"/>
    </location>
</feature>
<sequence>MTLEFEHIEIVRNKERADRVIDFIQKLKITDGKRAGQPFILTDWQEKYIRDVYEPADARTPDSRLVTKGIFSVGRKNGKSELAAALVLVHLIGPEAEANGQIISGATTAEQARVVFDKVVAFIYASPALLKYLRIVDTRSTIHVRPGTSKRAVGSKYRAISAKPNAAHGLHPSFVIFDELAQSVGRKFFDALISAQGARGEPFFMIISTQNEDPNHVMSTQIDDALRTQNPRTVVHLYAAKEGCDLLDEEQWYAANPALGAWINYDRFKAEAIEAKLSPAEEAQFRLYRLNQRVSASTPLVTRESWNACLMPDIPAPAVHTQTWFEFEPGERLYGGLDLSHRTDLTGLVLVSAERMHVKSWFWKPKIDIPDHTLTDGFPYDVCERQGWLTGTPGLTINLGFVAAKLAELHERYNIVGIAYDPYRMNELLTVMEHSNIDAQEGDGPGIRFVKYKQSYERMGIGVDALEDAVLNQRLRHDGNPILTWNMANAAQDPHPAGRKLIKLVPRARIDGAVCLTMALGYMSEDRGNAASLWNTDLVSIYKSLGVGAA</sequence>
<evidence type="ECO:0000259" key="1">
    <source>
        <dbReference type="Pfam" id="PF03354"/>
    </source>
</evidence>
<proteinExistence type="predicted"/>
<gene>
    <name evidence="3" type="ORF">ACFSC0_20510</name>
</gene>
<keyword evidence="4" id="KW-1185">Reference proteome</keyword>
<evidence type="ECO:0000313" key="3">
    <source>
        <dbReference type="EMBL" id="MFD1785787.1"/>
    </source>
</evidence>
<dbReference type="Gene3D" id="3.40.50.300">
    <property type="entry name" value="P-loop containing nucleotide triphosphate hydrolases"/>
    <property type="match status" value="1"/>
</dbReference>
<comment type="caution">
    <text evidence="3">The sequence shown here is derived from an EMBL/GenBank/DDBJ whole genome shotgun (WGS) entry which is preliminary data.</text>
</comment>
<dbReference type="Proteomes" id="UP001597237">
    <property type="component" value="Unassembled WGS sequence"/>
</dbReference>
<dbReference type="Pfam" id="PF03354">
    <property type="entry name" value="TerL_ATPase"/>
    <property type="match status" value="1"/>
</dbReference>
<dbReference type="InterPro" id="IPR046461">
    <property type="entry name" value="TerL_ATPase"/>
</dbReference>